<gene>
    <name evidence="1" type="ORF">RFN29_15135</name>
</gene>
<evidence type="ECO:0000313" key="2">
    <source>
        <dbReference type="Proteomes" id="UP001271249"/>
    </source>
</evidence>
<protein>
    <recommendedName>
        <fullName evidence="3">DUF3144 domain-containing protein</fullName>
    </recommendedName>
</protein>
<reference evidence="1 2" key="1">
    <citation type="submission" date="2023-08" db="EMBL/GenBank/DDBJ databases">
        <title>Implementing the SeqCode for naming new Mesorhizobium species isolated from Vachellia karroo root nodules.</title>
        <authorList>
            <person name="Van Lill M."/>
        </authorList>
    </citation>
    <scope>NUCLEOTIDE SEQUENCE [LARGE SCALE GENOMIC DNA]</scope>
    <source>
        <strain evidence="1 2">VK22B</strain>
    </source>
</reference>
<dbReference type="Proteomes" id="UP001271249">
    <property type="component" value="Unassembled WGS sequence"/>
</dbReference>
<evidence type="ECO:0000313" key="1">
    <source>
        <dbReference type="EMBL" id="MDX8492911.1"/>
    </source>
</evidence>
<organism evidence="1 2">
    <name type="scientific">Mesorhizobium captivum</name>
    <dbReference type="NCBI Taxonomy" id="3072319"/>
    <lineage>
        <taxon>Bacteria</taxon>
        <taxon>Pseudomonadati</taxon>
        <taxon>Pseudomonadota</taxon>
        <taxon>Alphaproteobacteria</taxon>
        <taxon>Hyphomicrobiales</taxon>
        <taxon>Phyllobacteriaceae</taxon>
        <taxon>Mesorhizobium</taxon>
    </lineage>
</organism>
<keyword evidence="2" id="KW-1185">Reference proteome</keyword>
<name>A0ABU4Z0Z4_9HYPH</name>
<comment type="caution">
    <text evidence="1">The sequence shown here is derived from an EMBL/GenBank/DDBJ whole genome shotgun (WGS) entry which is preliminary data.</text>
</comment>
<dbReference type="RefSeq" id="WP_320226893.1">
    <property type="nucleotide sequence ID" value="NZ_JAVIJC010000014.1"/>
</dbReference>
<dbReference type="EMBL" id="JAVIJC010000014">
    <property type="protein sequence ID" value="MDX8492911.1"/>
    <property type="molecule type" value="Genomic_DNA"/>
</dbReference>
<sequence length="115" mass="13116">MSDELSEQLSPIEAFEREELAKAFRGVLSSAEGKRVLFWVLEQAAIYTDAFAGEHTNATNYSLGLQAVGRKLISKFDEVDPRLYPRLLLDVAELKAMDRAALERREREKEPEDEE</sequence>
<proteinExistence type="predicted"/>
<evidence type="ECO:0008006" key="3">
    <source>
        <dbReference type="Google" id="ProtNLM"/>
    </source>
</evidence>
<accession>A0ABU4Z0Z4</accession>